<dbReference type="OrthoDB" id="1917367at2759"/>
<dbReference type="Pfam" id="PF25597">
    <property type="entry name" value="SH3_retrovirus"/>
    <property type="match status" value="1"/>
</dbReference>
<dbReference type="EMBL" id="QJKJ01016530">
    <property type="protein sequence ID" value="RDX60857.1"/>
    <property type="molecule type" value="Genomic_DNA"/>
</dbReference>
<dbReference type="AlphaFoldDB" id="A0A371E4F3"/>
<gene>
    <name evidence="2" type="ORF">CR513_60971</name>
</gene>
<dbReference type="Proteomes" id="UP000257109">
    <property type="component" value="Unassembled WGS sequence"/>
</dbReference>
<evidence type="ECO:0000259" key="1">
    <source>
        <dbReference type="Pfam" id="PF25597"/>
    </source>
</evidence>
<proteinExistence type="predicted"/>
<keyword evidence="3" id="KW-1185">Reference proteome</keyword>
<sequence>MFIPNVYWGEVILTITYLINKLLTRILNDISSIKHMLSFFPSSPLMLSVPSRVFRKLDSRAIKCVFISYPSNKKELKCYHPLSRQVESYLEVESIIKSLPFPTQDVQVQEVTKPTLVPNIPKNPIEDVTDDMFIALRKGKQSCVKYPISQIVCTDHLFLQHQSFIVAIDAIKTPTSVQEALKNEN</sequence>
<accession>A0A371E4F3</accession>
<protein>
    <recommendedName>
        <fullName evidence="1">Retroviral polymerase SH3-like domain-containing protein</fullName>
    </recommendedName>
</protein>
<feature type="non-terminal residue" evidence="2">
    <location>
        <position position="1"/>
    </location>
</feature>
<organism evidence="2 3">
    <name type="scientific">Mucuna pruriens</name>
    <name type="common">Velvet bean</name>
    <name type="synonym">Dolichos pruriens</name>
    <dbReference type="NCBI Taxonomy" id="157652"/>
    <lineage>
        <taxon>Eukaryota</taxon>
        <taxon>Viridiplantae</taxon>
        <taxon>Streptophyta</taxon>
        <taxon>Embryophyta</taxon>
        <taxon>Tracheophyta</taxon>
        <taxon>Spermatophyta</taxon>
        <taxon>Magnoliopsida</taxon>
        <taxon>eudicotyledons</taxon>
        <taxon>Gunneridae</taxon>
        <taxon>Pentapetalae</taxon>
        <taxon>rosids</taxon>
        <taxon>fabids</taxon>
        <taxon>Fabales</taxon>
        <taxon>Fabaceae</taxon>
        <taxon>Papilionoideae</taxon>
        <taxon>50 kb inversion clade</taxon>
        <taxon>NPAAA clade</taxon>
        <taxon>indigoferoid/millettioid clade</taxon>
        <taxon>Phaseoleae</taxon>
        <taxon>Mucuna</taxon>
    </lineage>
</organism>
<comment type="caution">
    <text evidence="2">The sequence shown here is derived from an EMBL/GenBank/DDBJ whole genome shotgun (WGS) entry which is preliminary data.</text>
</comment>
<name>A0A371E4F3_MUCPR</name>
<feature type="domain" description="Retroviral polymerase SH3-like" evidence="1">
    <location>
        <begin position="55"/>
        <end position="86"/>
    </location>
</feature>
<reference evidence="2" key="1">
    <citation type="submission" date="2018-05" db="EMBL/GenBank/DDBJ databases">
        <title>Draft genome of Mucuna pruriens seed.</title>
        <authorList>
            <person name="Nnadi N.E."/>
            <person name="Vos R."/>
            <person name="Hasami M.H."/>
            <person name="Devisetty U.K."/>
            <person name="Aguiy J.C."/>
        </authorList>
    </citation>
    <scope>NUCLEOTIDE SEQUENCE [LARGE SCALE GENOMIC DNA]</scope>
    <source>
        <strain evidence="2">JCA_2017</strain>
    </source>
</reference>
<evidence type="ECO:0000313" key="3">
    <source>
        <dbReference type="Proteomes" id="UP000257109"/>
    </source>
</evidence>
<dbReference type="InterPro" id="IPR057670">
    <property type="entry name" value="SH3_retrovirus"/>
</dbReference>
<evidence type="ECO:0000313" key="2">
    <source>
        <dbReference type="EMBL" id="RDX60857.1"/>
    </source>
</evidence>